<keyword evidence="1" id="KW-1133">Transmembrane helix</keyword>
<organism evidence="2 3">
    <name type="scientific">Corticibacter populi</name>
    <dbReference type="NCBI Taxonomy" id="1550736"/>
    <lineage>
        <taxon>Bacteria</taxon>
        <taxon>Pseudomonadati</taxon>
        <taxon>Pseudomonadota</taxon>
        <taxon>Betaproteobacteria</taxon>
        <taxon>Burkholderiales</taxon>
        <taxon>Comamonadaceae</taxon>
        <taxon>Corticibacter</taxon>
    </lineage>
</organism>
<reference evidence="2 3" key="1">
    <citation type="submission" date="2018-10" db="EMBL/GenBank/DDBJ databases">
        <title>Draft genome of Cortibacter populi DSM10536.</title>
        <authorList>
            <person name="Bernier A.-M."/>
            <person name="Bernard K."/>
        </authorList>
    </citation>
    <scope>NUCLEOTIDE SEQUENCE [LARGE SCALE GENOMIC DNA]</scope>
    <source>
        <strain evidence="2 3">DSM 105136</strain>
    </source>
</reference>
<protein>
    <submittedName>
        <fullName evidence="2">Uncharacterized protein</fullName>
    </submittedName>
</protein>
<accession>A0A3M6QTX6</accession>
<evidence type="ECO:0000313" key="2">
    <source>
        <dbReference type="EMBL" id="RMX05999.1"/>
    </source>
</evidence>
<gene>
    <name evidence="2" type="ORF">D8I35_12750</name>
</gene>
<feature type="transmembrane region" description="Helical" evidence="1">
    <location>
        <begin position="6"/>
        <end position="28"/>
    </location>
</feature>
<keyword evidence="1" id="KW-0472">Membrane</keyword>
<dbReference type="OrthoDB" id="8911302at2"/>
<keyword evidence="3" id="KW-1185">Reference proteome</keyword>
<sequence>MGLLRLFLILLWAPIVALIALVVVVWLCRGMQALWRIGPGQPRDAREAVWPQAVAAVAATAAMGGAVLTFPDEAGLRHGIDKLLGYRSTHIMLALRQDDAATQQALVDALHPFMAISGRNIRYRVVSRHGSHSQIEEVPSYYRFQDKAMAIAAGGSVGGDRLAAVQAGFEALARFPTVDAVPASVPATLRIGHAELAVEMLPRTAQLQLVDDGGIPGWGPIQPTSSSGRCHLEMQALFPSSAFRMLFMGGGATSGEVELQPAKALRDTRYRLAGLALVPGERGRMVKELATDRTRIYGVLRLLPPGLRAGTMDCDLALPRLADPALVAASMLAAFPALDGRISGIRVDRDARFSPWWQWRGWTAVPPQGRAEAGRGACELEERRSSQAKLALVKADCLRSGERQTDVCEPLRERADWIETERAHCEGRAKRP</sequence>
<comment type="caution">
    <text evidence="2">The sequence shown here is derived from an EMBL/GenBank/DDBJ whole genome shotgun (WGS) entry which is preliminary data.</text>
</comment>
<dbReference type="EMBL" id="RDQO01000003">
    <property type="protein sequence ID" value="RMX05999.1"/>
    <property type="molecule type" value="Genomic_DNA"/>
</dbReference>
<evidence type="ECO:0000256" key="1">
    <source>
        <dbReference type="SAM" id="Phobius"/>
    </source>
</evidence>
<feature type="transmembrane region" description="Helical" evidence="1">
    <location>
        <begin position="49"/>
        <end position="70"/>
    </location>
</feature>
<name>A0A3M6QTX6_9BURK</name>
<dbReference type="Proteomes" id="UP000278006">
    <property type="component" value="Unassembled WGS sequence"/>
</dbReference>
<keyword evidence="1" id="KW-0812">Transmembrane</keyword>
<dbReference type="AlphaFoldDB" id="A0A3M6QTX6"/>
<proteinExistence type="predicted"/>
<evidence type="ECO:0000313" key="3">
    <source>
        <dbReference type="Proteomes" id="UP000278006"/>
    </source>
</evidence>